<evidence type="ECO:0000313" key="3">
    <source>
        <dbReference type="EMBL" id="KAK8777283.1"/>
    </source>
</evidence>
<gene>
    <name evidence="3" type="ORF">V5799_029367</name>
</gene>
<dbReference type="Proteomes" id="UP001321473">
    <property type="component" value="Unassembled WGS sequence"/>
</dbReference>
<organism evidence="3 4">
    <name type="scientific">Amblyomma americanum</name>
    <name type="common">Lone star tick</name>
    <dbReference type="NCBI Taxonomy" id="6943"/>
    <lineage>
        <taxon>Eukaryota</taxon>
        <taxon>Metazoa</taxon>
        <taxon>Ecdysozoa</taxon>
        <taxon>Arthropoda</taxon>
        <taxon>Chelicerata</taxon>
        <taxon>Arachnida</taxon>
        <taxon>Acari</taxon>
        <taxon>Parasitiformes</taxon>
        <taxon>Ixodida</taxon>
        <taxon>Ixodoidea</taxon>
        <taxon>Ixodidae</taxon>
        <taxon>Amblyomminae</taxon>
        <taxon>Amblyomma</taxon>
    </lineage>
</organism>
<evidence type="ECO:0000256" key="2">
    <source>
        <dbReference type="SAM" id="SignalP"/>
    </source>
</evidence>
<dbReference type="Gene3D" id="2.10.80.10">
    <property type="entry name" value="Lipase, subunit A"/>
    <property type="match status" value="1"/>
</dbReference>
<protein>
    <submittedName>
        <fullName evidence="3">Uncharacterized protein</fullName>
    </submittedName>
</protein>
<comment type="caution">
    <text evidence="3">The sequence shown here is derived from an EMBL/GenBank/DDBJ whole genome shotgun (WGS) entry which is preliminary data.</text>
</comment>
<dbReference type="AlphaFoldDB" id="A0AAQ4ERZ4"/>
<feature type="signal peptide" evidence="2">
    <location>
        <begin position="1"/>
        <end position="26"/>
    </location>
</feature>
<dbReference type="GO" id="GO:0008047">
    <property type="term" value="F:enzyme activator activity"/>
    <property type="evidence" value="ECO:0007669"/>
    <property type="project" value="InterPro"/>
</dbReference>
<evidence type="ECO:0000256" key="1">
    <source>
        <dbReference type="SAM" id="MobiDB-lite"/>
    </source>
</evidence>
<dbReference type="GO" id="GO:0005576">
    <property type="term" value="C:extracellular region"/>
    <property type="evidence" value="ECO:0007669"/>
    <property type="project" value="InterPro"/>
</dbReference>
<name>A0AAQ4ERZ4_AMBAM</name>
<accession>A0AAQ4ERZ4</accession>
<feature type="compositionally biased region" description="Polar residues" evidence="1">
    <location>
        <begin position="131"/>
        <end position="142"/>
    </location>
</feature>
<feature type="chain" id="PRO_5042946816" evidence="2">
    <location>
        <begin position="27"/>
        <end position="156"/>
    </location>
</feature>
<dbReference type="GO" id="GO:0007586">
    <property type="term" value="P:digestion"/>
    <property type="evidence" value="ECO:0007669"/>
    <property type="project" value="InterPro"/>
</dbReference>
<dbReference type="PANTHER" id="PTHR10041:SF5">
    <property type="entry name" value="LEUCINE-RICH COLIPASE-LIKE PROTEIN 1"/>
    <property type="match status" value="1"/>
</dbReference>
<feature type="region of interest" description="Disordered" evidence="1">
    <location>
        <begin position="126"/>
        <end position="156"/>
    </location>
</feature>
<dbReference type="InterPro" id="IPR001981">
    <property type="entry name" value="Colipase"/>
</dbReference>
<sequence>MGSLGSARCVLGLLVICVCATFTAFAQELQFELTEDSGDNKEQHDILFRQSPKQRNGVGGPCRNSNHCRPELCCLQSRDHNRTCQPLAKIGEHCTESQIKGGSYPDHCPCLQGICSLTRDRRRNRGDSGVCVQSQGQRQEPSGQRPRFTSPVLGPV</sequence>
<dbReference type="GO" id="GO:0016042">
    <property type="term" value="P:lipid catabolic process"/>
    <property type="evidence" value="ECO:0007669"/>
    <property type="project" value="InterPro"/>
</dbReference>
<keyword evidence="4" id="KW-1185">Reference proteome</keyword>
<dbReference type="EMBL" id="JARKHS020012014">
    <property type="protein sequence ID" value="KAK8777283.1"/>
    <property type="molecule type" value="Genomic_DNA"/>
</dbReference>
<evidence type="ECO:0000313" key="4">
    <source>
        <dbReference type="Proteomes" id="UP001321473"/>
    </source>
</evidence>
<keyword evidence="2" id="KW-0732">Signal</keyword>
<dbReference type="PANTHER" id="PTHR10041">
    <property type="entry name" value="COLIPASE"/>
    <property type="match status" value="1"/>
</dbReference>
<proteinExistence type="predicted"/>
<reference evidence="3 4" key="1">
    <citation type="journal article" date="2023" name="Arcadia Sci">
        <title>De novo assembly of a long-read Amblyomma americanum tick genome.</title>
        <authorList>
            <person name="Chou S."/>
            <person name="Poskanzer K.E."/>
            <person name="Rollins M."/>
            <person name="Thuy-Boun P.S."/>
        </authorList>
    </citation>
    <scope>NUCLEOTIDE SEQUENCE [LARGE SCALE GENOMIC DNA]</scope>
    <source>
        <strain evidence="3">F_SG_1</strain>
        <tissue evidence="3">Salivary glands</tissue>
    </source>
</reference>